<comment type="caution">
    <text evidence="7">The sequence shown here is derived from an EMBL/GenBank/DDBJ whole genome shotgun (WGS) entry which is preliminary data.</text>
</comment>
<evidence type="ECO:0000256" key="5">
    <source>
        <dbReference type="ARBA" id="ARBA00023284"/>
    </source>
</evidence>
<evidence type="ECO:0000256" key="3">
    <source>
        <dbReference type="ARBA" id="ARBA00023004"/>
    </source>
</evidence>
<dbReference type="InterPro" id="IPR033658">
    <property type="entry name" value="GRX_PICOT-like"/>
</dbReference>
<proteinExistence type="predicted"/>
<dbReference type="NCBIfam" id="TIGR00365">
    <property type="entry name" value="Grx4 family monothiol glutaredoxin"/>
    <property type="match status" value="1"/>
</dbReference>
<dbReference type="PANTHER" id="PTHR10293">
    <property type="entry name" value="GLUTAREDOXIN FAMILY MEMBER"/>
    <property type="match status" value="1"/>
</dbReference>
<dbReference type="InterPro" id="IPR002109">
    <property type="entry name" value="Glutaredoxin"/>
</dbReference>
<dbReference type="AlphaFoldDB" id="A0A024GGH3"/>
<dbReference type="InterPro" id="IPR036249">
    <property type="entry name" value="Thioredoxin-like_sf"/>
</dbReference>
<accession>A0A024GGH3</accession>
<feature type="domain" description="Glutaredoxin" evidence="6">
    <location>
        <begin position="85"/>
        <end position="149"/>
    </location>
</feature>
<keyword evidence="2" id="KW-0479">Metal-binding</keyword>
<dbReference type="PROSITE" id="PS51354">
    <property type="entry name" value="GLUTAREDOXIN_2"/>
    <property type="match status" value="1"/>
</dbReference>
<evidence type="ECO:0000313" key="7">
    <source>
        <dbReference type="EMBL" id="CCI45967.1"/>
    </source>
</evidence>
<evidence type="ECO:0000313" key="8">
    <source>
        <dbReference type="Proteomes" id="UP000053237"/>
    </source>
</evidence>
<dbReference type="Proteomes" id="UP000053237">
    <property type="component" value="Unassembled WGS sequence"/>
</dbReference>
<dbReference type="STRING" id="65357.A0A024GGH3"/>
<dbReference type="OrthoDB" id="415696at2759"/>
<evidence type="ECO:0000256" key="1">
    <source>
        <dbReference type="ARBA" id="ARBA00022714"/>
    </source>
</evidence>
<gene>
    <name evidence="7" type="ORF">BN9_068770</name>
</gene>
<dbReference type="EMBL" id="CAIX01000113">
    <property type="protein sequence ID" value="CCI45967.1"/>
    <property type="molecule type" value="Genomic_DNA"/>
</dbReference>
<protein>
    <recommendedName>
        <fullName evidence="6">Glutaredoxin domain-containing protein</fullName>
    </recommendedName>
</protein>
<dbReference type="InParanoid" id="A0A024GGH3"/>
<keyword evidence="1" id="KW-0001">2Fe-2S</keyword>
<organism evidence="7 8">
    <name type="scientific">Albugo candida</name>
    <dbReference type="NCBI Taxonomy" id="65357"/>
    <lineage>
        <taxon>Eukaryota</taxon>
        <taxon>Sar</taxon>
        <taxon>Stramenopiles</taxon>
        <taxon>Oomycota</taxon>
        <taxon>Peronosporomycetes</taxon>
        <taxon>Albuginales</taxon>
        <taxon>Albuginaceae</taxon>
        <taxon>Albugo</taxon>
    </lineage>
</organism>
<keyword evidence="3" id="KW-0408">Iron</keyword>
<dbReference type="FunCoup" id="A0A024GGH3">
    <property type="interactions" value="153"/>
</dbReference>
<dbReference type="PANTHER" id="PTHR10293:SF16">
    <property type="entry name" value="GLUTAREDOXIN-RELATED PROTEIN 5, MITOCHONDRIAL"/>
    <property type="match status" value="1"/>
</dbReference>
<dbReference type="GO" id="GO:0046872">
    <property type="term" value="F:metal ion binding"/>
    <property type="evidence" value="ECO:0007669"/>
    <property type="project" value="UniProtKB-KW"/>
</dbReference>
<dbReference type="CDD" id="cd03028">
    <property type="entry name" value="GRX_PICOT_like"/>
    <property type="match status" value="1"/>
</dbReference>
<keyword evidence="8" id="KW-1185">Reference proteome</keyword>
<dbReference type="SUPFAM" id="SSF52833">
    <property type="entry name" value="Thioredoxin-like"/>
    <property type="match status" value="1"/>
</dbReference>
<name>A0A024GGH3_9STRA</name>
<keyword evidence="5" id="KW-0676">Redox-active center</keyword>
<dbReference type="FunFam" id="3.40.30.10:FF:000005">
    <property type="entry name" value="Glutaredoxin 5"/>
    <property type="match status" value="1"/>
</dbReference>
<sequence>MLPRHSFHQTLRVCARQRSLSALQLHLYAHWKTPAANHNQRTLRFCASKAPNDDGSHSDFQPKFHSTESDGVQEMIQKHVSSYPILLYMKGTPTSPQCGFSMQVVRILHSHGVSFDSINVLDHPDIRNGIKEFSKWPTIPQLYVDGEFVGGCDIISDLHQSGELADLLKKHKD</sequence>
<dbReference type="GO" id="GO:0051537">
    <property type="term" value="F:2 iron, 2 sulfur cluster binding"/>
    <property type="evidence" value="ECO:0007669"/>
    <property type="project" value="UniProtKB-KW"/>
</dbReference>
<dbReference type="GO" id="GO:0005759">
    <property type="term" value="C:mitochondrial matrix"/>
    <property type="evidence" value="ECO:0007669"/>
    <property type="project" value="TreeGrafter"/>
</dbReference>
<evidence type="ECO:0000256" key="2">
    <source>
        <dbReference type="ARBA" id="ARBA00022723"/>
    </source>
</evidence>
<evidence type="ECO:0000259" key="6">
    <source>
        <dbReference type="Pfam" id="PF00462"/>
    </source>
</evidence>
<dbReference type="Gene3D" id="3.40.30.10">
    <property type="entry name" value="Glutaredoxin"/>
    <property type="match status" value="1"/>
</dbReference>
<evidence type="ECO:0000256" key="4">
    <source>
        <dbReference type="ARBA" id="ARBA00023014"/>
    </source>
</evidence>
<dbReference type="Pfam" id="PF00462">
    <property type="entry name" value="Glutaredoxin"/>
    <property type="match status" value="1"/>
</dbReference>
<reference evidence="7 8" key="1">
    <citation type="submission" date="2012-05" db="EMBL/GenBank/DDBJ databases">
        <title>Recombination and specialization in a pathogen metapopulation.</title>
        <authorList>
            <person name="Gardiner A."/>
            <person name="Kemen E."/>
            <person name="Schultz-Larsen T."/>
            <person name="MacLean D."/>
            <person name="Van Oosterhout C."/>
            <person name="Jones J.D.G."/>
        </authorList>
    </citation>
    <scope>NUCLEOTIDE SEQUENCE [LARGE SCALE GENOMIC DNA]</scope>
    <source>
        <strain evidence="7 8">Ac Nc2</strain>
    </source>
</reference>
<keyword evidence="4" id="KW-0411">Iron-sulfur</keyword>
<dbReference type="InterPro" id="IPR004480">
    <property type="entry name" value="Monothiol_GRX-rel"/>
</dbReference>